<keyword evidence="3" id="KW-0808">Transferase</keyword>
<evidence type="ECO:0000313" key="3">
    <source>
        <dbReference type="EMBL" id="QTX14405.1"/>
    </source>
</evidence>
<reference evidence="3" key="1">
    <citation type="submission" date="2020-01" db="EMBL/GenBank/DDBJ databases">
        <authorList>
            <person name="Qin S."/>
        </authorList>
    </citation>
    <scope>NUCLEOTIDE SEQUENCE</scope>
    <source>
        <strain evidence="3">CVir17-16-YZ6g</strain>
        <plasmid evidence="3">p17-15-vir-like</plasmid>
    </source>
</reference>
<keyword evidence="2" id="KW-1133">Transmembrane helix</keyword>
<dbReference type="GO" id="GO:0006260">
    <property type="term" value="P:DNA replication"/>
    <property type="evidence" value="ECO:0007669"/>
    <property type="project" value="InterPro"/>
</dbReference>
<keyword evidence="2" id="KW-0472">Membrane</keyword>
<keyword evidence="3" id="KW-0614">Plasmid</keyword>
<dbReference type="GO" id="GO:0003677">
    <property type="term" value="F:DNA binding"/>
    <property type="evidence" value="ECO:0007669"/>
    <property type="project" value="InterPro"/>
</dbReference>
<feature type="transmembrane region" description="Helical" evidence="2">
    <location>
        <begin position="42"/>
        <end position="63"/>
    </location>
</feature>
<dbReference type="InterPro" id="IPR036745">
    <property type="entry name" value="PolIII_theta_sf"/>
</dbReference>
<dbReference type="GO" id="GO:0003887">
    <property type="term" value="F:DNA-directed DNA polymerase activity"/>
    <property type="evidence" value="ECO:0007669"/>
    <property type="project" value="UniProtKB-EC"/>
</dbReference>
<dbReference type="EC" id="2.7.7.7" evidence="3"/>
<organism evidence="3">
    <name type="scientific">Klebsiella pneumoniae</name>
    <dbReference type="NCBI Taxonomy" id="573"/>
    <lineage>
        <taxon>Bacteria</taxon>
        <taxon>Pseudomonadati</taxon>
        <taxon>Pseudomonadota</taxon>
        <taxon>Gammaproteobacteria</taxon>
        <taxon>Enterobacterales</taxon>
        <taxon>Enterobacteriaceae</taxon>
        <taxon>Klebsiella/Raoultella group</taxon>
        <taxon>Klebsiella</taxon>
        <taxon>Klebsiella pneumoniae complex</taxon>
    </lineage>
</organism>
<geneLocation type="plasmid" evidence="3">
    <name>p17-15-vir-like</name>
</geneLocation>
<protein>
    <submittedName>
        <fullName evidence="3">DNA polymerase III theta subunit</fullName>
        <ecNumber evidence="3">2.7.7.7</ecNumber>
    </submittedName>
</protein>
<dbReference type="InterPro" id="IPR009052">
    <property type="entry name" value="DNA_pol_III_theta_bac"/>
</dbReference>
<evidence type="ECO:0000256" key="1">
    <source>
        <dbReference type="SAM" id="MobiDB-lite"/>
    </source>
</evidence>
<evidence type="ECO:0000256" key="2">
    <source>
        <dbReference type="SAM" id="Phobius"/>
    </source>
</evidence>
<dbReference type="Gene3D" id="1.20.58.250">
    <property type="entry name" value="DNA polymerase III-theta"/>
    <property type="match status" value="1"/>
</dbReference>
<proteinExistence type="predicted"/>
<dbReference type="Pfam" id="PF06440">
    <property type="entry name" value="DNA_pol3_theta"/>
    <property type="match status" value="1"/>
</dbReference>
<sequence length="137" mass="16074">MRPRENLGRLRLPVRRFATPAALRTGLTSTGRQLRIKSVISAYLFLLFAEFAYVAVEYCLFFSKEEQDKVAVDKVAADVARQERMNKPVMPELVEREQPEHLREYFHERFRVHRLNSQQLPRANAPEYNKPGDDQQN</sequence>
<accession>A0A8B0SSY5</accession>
<keyword evidence="2" id="KW-0812">Transmembrane</keyword>
<feature type="region of interest" description="Disordered" evidence="1">
    <location>
        <begin position="116"/>
        <end position="137"/>
    </location>
</feature>
<dbReference type="AlphaFoldDB" id="A0A8B0SSY5"/>
<keyword evidence="3" id="KW-0548">Nucleotidyltransferase</keyword>
<dbReference type="EMBL" id="MN956836">
    <property type="protein sequence ID" value="QTX14405.1"/>
    <property type="molecule type" value="Genomic_DNA"/>
</dbReference>
<dbReference type="SUPFAM" id="SSF46575">
    <property type="entry name" value="DNA polymerase III theta subunit-like"/>
    <property type="match status" value="1"/>
</dbReference>
<name>A0A8B0SSY5_KLEPN</name>